<feature type="region of interest" description="Disordered" evidence="1">
    <location>
        <begin position="438"/>
        <end position="501"/>
    </location>
</feature>
<dbReference type="PROSITE" id="PS50004">
    <property type="entry name" value="C2"/>
    <property type="match status" value="1"/>
</dbReference>
<feature type="region of interest" description="Disordered" evidence="1">
    <location>
        <begin position="538"/>
        <end position="644"/>
    </location>
</feature>
<dbReference type="PANTHER" id="PTHR47800:SF5">
    <property type="entry name" value="FER-1-LIKE PROTEIN 6"/>
    <property type="match status" value="1"/>
</dbReference>
<dbReference type="AlphaFoldDB" id="A0A9P5X7E5"/>
<evidence type="ECO:0000313" key="4">
    <source>
        <dbReference type="Proteomes" id="UP000807342"/>
    </source>
</evidence>
<dbReference type="OrthoDB" id="73919at2759"/>
<sequence length="644" mass="69718">MDVVGTADPYFVAKIDKRISFVSKVIKNTLAPVWNEPWMVKNVPSTATLRVKVMDKDEGTVTDDYVGEFEVSVAAGAKEAEIIGPMFRRDRGTFWLKIESTPSLPSPNPYQFPYLFDGPIRYSRHFSPTVGRLTNLDKERLYSTWKMYIRGVPLFFGDTHQHWNVKYQAAQKIFGTGPASVAVRSGIQAGHRMLYARTAANGFGIIEKSTDVVDILHGAVNERLTGGGGNGGGATAGVATQYAKRVKPAVYTYIISSDDDSFRFSETGAAFFVDFASKHALHANCAETVRYSGEFHPRPKGGWQAFSDSTPDAEVEWELVIDNNSGTYAPDKTLLPKLKELLEFNFPGFIVHAWDREDPRLKETVDGCREYAMKYRGIGKDELQPTAGEGEVTLSHQASTQAQVGGHRRGGSDVSAGSTSSGQQRMYEGDAYASYYSETTIPSAPPPGAAHDQQPLPPPLPARPRPQPSARTSSDYMRDGPPPMLRPAGSAPPPQLPLPLPPMFPEPARYVPPSVESQYVPMENPSYVYGYNPSSGYSYGHEGGNYGQPPPAAGGTGTGTGSPSRAQFDAHGVSAPLPLPLRVGGYGTPPGTGSPSRAQFDAYSGSAPPPLPLRPGSRPTSQDYSLKDGDGYCAGQMSRFDPGR</sequence>
<accession>A0A9P5X7E5</accession>
<dbReference type="Pfam" id="PF00168">
    <property type="entry name" value="C2"/>
    <property type="match status" value="1"/>
</dbReference>
<dbReference type="CDD" id="cd00030">
    <property type="entry name" value="C2"/>
    <property type="match status" value="1"/>
</dbReference>
<comment type="caution">
    <text evidence="3">The sequence shown here is derived from an EMBL/GenBank/DDBJ whole genome shotgun (WGS) entry which is preliminary data.</text>
</comment>
<dbReference type="InterPro" id="IPR000008">
    <property type="entry name" value="C2_dom"/>
</dbReference>
<protein>
    <recommendedName>
        <fullName evidence="2">C2 domain-containing protein</fullName>
    </recommendedName>
</protein>
<evidence type="ECO:0000259" key="2">
    <source>
        <dbReference type="PROSITE" id="PS50004"/>
    </source>
</evidence>
<proteinExistence type="predicted"/>
<feature type="compositionally biased region" description="Polar residues" evidence="1">
    <location>
        <begin position="415"/>
        <end position="424"/>
    </location>
</feature>
<feature type="compositionally biased region" description="Pro residues" evidence="1">
    <location>
        <begin position="480"/>
        <end position="501"/>
    </location>
</feature>
<name>A0A9P5X7E5_9AGAR</name>
<feature type="domain" description="C2" evidence="2">
    <location>
        <begin position="1"/>
        <end position="96"/>
    </location>
</feature>
<keyword evidence="4" id="KW-1185">Reference proteome</keyword>
<evidence type="ECO:0000313" key="3">
    <source>
        <dbReference type="EMBL" id="KAF9445049.1"/>
    </source>
</evidence>
<dbReference type="Gene3D" id="2.60.40.150">
    <property type="entry name" value="C2 domain"/>
    <property type="match status" value="1"/>
</dbReference>
<dbReference type="SUPFAM" id="SSF49562">
    <property type="entry name" value="C2 domain (Calcium/lipid-binding domain, CaLB)"/>
    <property type="match status" value="1"/>
</dbReference>
<evidence type="ECO:0000256" key="1">
    <source>
        <dbReference type="SAM" id="MobiDB-lite"/>
    </source>
</evidence>
<reference evidence="3" key="1">
    <citation type="submission" date="2020-11" db="EMBL/GenBank/DDBJ databases">
        <authorList>
            <consortium name="DOE Joint Genome Institute"/>
            <person name="Ahrendt S."/>
            <person name="Riley R."/>
            <person name="Andreopoulos W."/>
            <person name="Labutti K."/>
            <person name="Pangilinan J."/>
            <person name="Ruiz-Duenas F.J."/>
            <person name="Barrasa J.M."/>
            <person name="Sanchez-Garcia M."/>
            <person name="Camarero S."/>
            <person name="Miyauchi S."/>
            <person name="Serrano A."/>
            <person name="Linde D."/>
            <person name="Babiker R."/>
            <person name="Drula E."/>
            <person name="Ayuso-Fernandez I."/>
            <person name="Pacheco R."/>
            <person name="Padilla G."/>
            <person name="Ferreira P."/>
            <person name="Barriuso J."/>
            <person name="Kellner H."/>
            <person name="Castanera R."/>
            <person name="Alfaro M."/>
            <person name="Ramirez L."/>
            <person name="Pisabarro A.G."/>
            <person name="Kuo A."/>
            <person name="Tritt A."/>
            <person name="Lipzen A."/>
            <person name="He G."/>
            <person name="Yan M."/>
            <person name="Ng V."/>
            <person name="Cullen D."/>
            <person name="Martin F."/>
            <person name="Rosso M.-N."/>
            <person name="Henrissat B."/>
            <person name="Hibbett D."/>
            <person name="Martinez A.T."/>
            <person name="Grigoriev I.V."/>
        </authorList>
    </citation>
    <scope>NUCLEOTIDE SEQUENCE</scope>
    <source>
        <strain evidence="3">MF-IS2</strain>
    </source>
</reference>
<dbReference type="InterPro" id="IPR035892">
    <property type="entry name" value="C2_domain_sf"/>
</dbReference>
<feature type="compositionally biased region" description="Pro residues" evidence="1">
    <location>
        <begin position="455"/>
        <end position="467"/>
    </location>
</feature>
<dbReference type="GO" id="GO:0010628">
    <property type="term" value="P:positive regulation of gene expression"/>
    <property type="evidence" value="ECO:0007669"/>
    <property type="project" value="TreeGrafter"/>
</dbReference>
<dbReference type="Proteomes" id="UP000807342">
    <property type="component" value="Unassembled WGS sequence"/>
</dbReference>
<feature type="region of interest" description="Disordered" evidence="1">
    <location>
        <begin position="398"/>
        <end position="424"/>
    </location>
</feature>
<organism evidence="3 4">
    <name type="scientific">Macrolepiota fuliginosa MF-IS2</name>
    <dbReference type="NCBI Taxonomy" id="1400762"/>
    <lineage>
        <taxon>Eukaryota</taxon>
        <taxon>Fungi</taxon>
        <taxon>Dikarya</taxon>
        <taxon>Basidiomycota</taxon>
        <taxon>Agaricomycotina</taxon>
        <taxon>Agaricomycetes</taxon>
        <taxon>Agaricomycetidae</taxon>
        <taxon>Agaricales</taxon>
        <taxon>Agaricineae</taxon>
        <taxon>Agaricaceae</taxon>
        <taxon>Macrolepiota</taxon>
    </lineage>
</organism>
<dbReference type="EMBL" id="MU151328">
    <property type="protein sequence ID" value="KAF9445049.1"/>
    <property type="molecule type" value="Genomic_DNA"/>
</dbReference>
<dbReference type="PANTHER" id="PTHR47800">
    <property type="entry name" value="C2 DOMAIN-CONTAINING PROTEIN"/>
    <property type="match status" value="1"/>
</dbReference>
<gene>
    <name evidence="3" type="ORF">P691DRAFT_806208</name>
</gene>